<dbReference type="OrthoDB" id="2106152at2759"/>
<dbReference type="AlphaFoldDB" id="A0A4T0FLH4"/>
<name>A0A4T0FLH4_9BASI</name>
<sequence>MGAAEIKKYKEKLQVNGYVVIDGFIQEDELAALRDAANTAINRTRAHAWPYRRVIGKQFPPWNDADSPDSWGVQHLMHPELGLPIFRDFYTSEKLVELAGGLIGCDAALLQMELFNMLILPTKAGFSLSWHRDHVLHSASREDEQKSLKTPHYGVQFNAALYHDSCLWVVPGSHNVIRTDEQRLLSCDTSPATDPTLMPHAKQVHLLPGQILFYDANILHCAQYPQSPPAPPRATLHGTFGDSRGGSHRAVGVLQHGLEWMKAEEFGDGPGREMWQLLMRMYEQARVDNKVGKFSLSE</sequence>
<dbReference type="PANTHER" id="PTHR40470:SF1">
    <property type="entry name" value="PHYTANOYL-COA DIOXYGENASE FAMILY PROTEIN (AFU_ORTHOLOGUE AFUA_2G15850)"/>
    <property type="match status" value="1"/>
</dbReference>
<evidence type="ECO:0008006" key="3">
    <source>
        <dbReference type="Google" id="ProtNLM"/>
    </source>
</evidence>
<dbReference type="InterPro" id="IPR008775">
    <property type="entry name" value="Phytyl_CoA_dOase-like"/>
</dbReference>
<dbReference type="SUPFAM" id="SSF51197">
    <property type="entry name" value="Clavaminate synthase-like"/>
    <property type="match status" value="1"/>
</dbReference>
<keyword evidence="2" id="KW-1185">Reference proteome</keyword>
<evidence type="ECO:0000313" key="2">
    <source>
        <dbReference type="Proteomes" id="UP000310189"/>
    </source>
</evidence>
<organism evidence="1 2">
    <name type="scientific">Wallemia hederae</name>
    <dbReference type="NCBI Taxonomy" id="1540922"/>
    <lineage>
        <taxon>Eukaryota</taxon>
        <taxon>Fungi</taxon>
        <taxon>Dikarya</taxon>
        <taxon>Basidiomycota</taxon>
        <taxon>Wallemiomycotina</taxon>
        <taxon>Wallemiomycetes</taxon>
        <taxon>Wallemiales</taxon>
        <taxon>Wallemiaceae</taxon>
        <taxon>Wallemia</taxon>
    </lineage>
</organism>
<accession>A0A4T0FLH4</accession>
<reference evidence="1 2" key="1">
    <citation type="submission" date="2019-03" db="EMBL/GenBank/DDBJ databases">
        <title>Sequencing 23 genomes of Wallemia ichthyophaga.</title>
        <authorList>
            <person name="Gostincar C."/>
        </authorList>
    </citation>
    <scope>NUCLEOTIDE SEQUENCE [LARGE SCALE GENOMIC DNA]</scope>
    <source>
        <strain evidence="1 2">EXF-5753</strain>
    </source>
</reference>
<dbReference type="Gene3D" id="2.60.120.620">
    <property type="entry name" value="q2cbj1_9rhob like domain"/>
    <property type="match status" value="1"/>
</dbReference>
<evidence type="ECO:0000313" key="1">
    <source>
        <dbReference type="EMBL" id="TIA89211.1"/>
    </source>
</evidence>
<dbReference type="PANTHER" id="PTHR40470">
    <property type="entry name" value="PHYTANOYL-COA DIOXYGENASE FAMILY PROTEIN (AFU_ORTHOLOGUE AFUA_2G15850)"/>
    <property type="match status" value="1"/>
</dbReference>
<proteinExistence type="predicted"/>
<dbReference type="EMBL" id="SPNW01000029">
    <property type="protein sequence ID" value="TIA89211.1"/>
    <property type="molecule type" value="Genomic_DNA"/>
</dbReference>
<gene>
    <name evidence="1" type="ORF">E3P99_02172</name>
</gene>
<dbReference type="Proteomes" id="UP000310189">
    <property type="component" value="Unassembled WGS sequence"/>
</dbReference>
<comment type="caution">
    <text evidence="1">The sequence shown here is derived from an EMBL/GenBank/DDBJ whole genome shotgun (WGS) entry which is preliminary data.</text>
</comment>
<protein>
    <recommendedName>
        <fullName evidence="3">Phytanoyl-CoA dioxygenase</fullName>
    </recommendedName>
</protein>
<dbReference type="Pfam" id="PF05721">
    <property type="entry name" value="PhyH"/>
    <property type="match status" value="1"/>
</dbReference>